<sequence>MLCTANSTGYGPPTPWLPRDASAIVALANGLSRHIGRRIDAIQAATVAAWTRRAHWRPLAELALEPETEVYLGLLHTDDGAAGAAARAELAAEFLPDFGISTECGLGRHSGEQLEAVLTGWNAYAQERQPALSA</sequence>
<proteinExistence type="predicted"/>
<name>A0A448I7A8_MYCCI</name>
<evidence type="ECO:0000313" key="2">
    <source>
        <dbReference type="Proteomes" id="UP000282551"/>
    </source>
</evidence>
<gene>
    <name evidence="1" type="ORF">NCTC10485_02695</name>
</gene>
<protein>
    <submittedName>
        <fullName evidence="1">Uncharacterized protein</fullName>
    </submittedName>
</protein>
<reference evidence="1 2" key="1">
    <citation type="submission" date="2018-12" db="EMBL/GenBank/DDBJ databases">
        <authorList>
            <consortium name="Pathogen Informatics"/>
        </authorList>
    </citation>
    <scope>NUCLEOTIDE SEQUENCE [LARGE SCALE GENOMIC DNA]</scope>
    <source>
        <strain evidence="1 2">NCTC10485</strain>
    </source>
</reference>
<dbReference type="AlphaFoldDB" id="A0A448I7A8"/>
<dbReference type="EMBL" id="LR134355">
    <property type="protein sequence ID" value="VEG48401.1"/>
    <property type="molecule type" value="Genomic_DNA"/>
</dbReference>
<evidence type="ECO:0000313" key="1">
    <source>
        <dbReference type="EMBL" id="VEG48401.1"/>
    </source>
</evidence>
<organism evidence="1 2">
    <name type="scientific">Mycolicibacterium chitae</name>
    <name type="common">Mycobacterium chitae</name>
    <dbReference type="NCBI Taxonomy" id="1792"/>
    <lineage>
        <taxon>Bacteria</taxon>
        <taxon>Bacillati</taxon>
        <taxon>Actinomycetota</taxon>
        <taxon>Actinomycetes</taxon>
        <taxon>Mycobacteriales</taxon>
        <taxon>Mycobacteriaceae</taxon>
        <taxon>Mycolicibacterium</taxon>
    </lineage>
</organism>
<dbReference type="Proteomes" id="UP000282551">
    <property type="component" value="Chromosome"/>
</dbReference>
<keyword evidence="2" id="KW-1185">Reference proteome</keyword>
<accession>A0A448I7A8</accession>